<feature type="region of interest" description="Disordered" evidence="1">
    <location>
        <begin position="1"/>
        <end position="74"/>
    </location>
</feature>
<gene>
    <name evidence="2" type="ORF">SFRICE_013032</name>
</gene>
<organism evidence="2">
    <name type="scientific">Spodoptera frugiperda</name>
    <name type="common">Fall armyworm</name>
    <dbReference type="NCBI Taxonomy" id="7108"/>
    <lineage>
        <taxon>Eukaryota</taxon>
        <taxon>Metazoa</taxon>
        <taxon>Ecdysozoa</taxon>
        <taxon>Arthropoda</taxon>
        <taxon>Hexapoda</taxon>
        <taxon>Insecta</taxon>
        <taxon>Pterygota</taxon>
        <taxon>Neoptera</taxon>
        <taxon>Endopterygota</taxon>
        <taxon>Lepidoptera</taxon>
        <taxon>Glossata</taxon>
        <taxon>Ditrysia</taxon>
        <taxon>Noctuoidea</taxon>
        <taxon>Noctuidae</taxon>
        <taxon>Amphipyrinae</taxon>
        <taxon>Spodoptera</taxon>
    </lineage>
</organism>
<protein>
    <submittedName>
        <fullName evidence="2">SFRICE_013032</fullName>
    </submittedName>
</protein>
<sequence length="74" mass="8324">SEVKGSVKLLKTRNHPVPTPAFRAGAPYEARAQAQWQSSRDPTKPYLWTGNAPVIERETQPSPTPYARQGQHER</sequence>
<accession>A0A2H1WG96</accession>
<proteinExistence type="predicted"/>
<name>A0A2H1WG96_SPOFR</name>
<reference evidence="2" key="1">
    <citation type="submission" date="2016-07" db="EMBL/GenBank/DDBJ databases">
        <authorList>
            <person name="Bretaudeau A."/>
        </authorList>
    </citation>
    <scope>NUCLEOTIDE SEQUENCE</scope>
    <source>
        <strain evidence="2">Rice</strain>
        <tissue evidence="2">Whole body</tissue>
    </source>
</reference>
<evidence type="ECO:0000256" key="1">
    <source>
        <dbReference type="SAM" id="MobiDB-lite"/>
    </source>
</evidence>
<evidence type="ECO:0000313" key="2">
    <source>
        <dbReference type="EMBL" id="SOQ51902.1"/>
    </source>
</evidence>
<dbReference type="EMBL" id="ODYU01008371">
    <property type="protein sequence ID" value="SOQ51902.1"/>
    <property type="molecule type" value="Genomic_DNA"/>
</dbReference>
<feature type="non-terminal residue" evidence="2">
    <location>
        <position position="1"/>
    </location>
</feature>
<dbReference type="AlphaFoldDB" id="A0A2H1WG96"/>